<feature type="compositionally biased region" description="Low complexity" evidence="2">
    <location>
        <begin position="1096"/>
        <end position="1112"/>
    </location>
</feature>
<dbReference type="PANTHER" id="PTHR10005">
    <property type="entry name" value="SKI ONCOGENE-RELATED"/>
    <property type="match status" value="1"/>
</dbReference>
<dbReference type="Proteomes" id="UP000243686">
    <property type="component" value="Unassembled WGS sequence"/>
</dbReference>
<sequence>MGFTEQDNKEAKLTSLLLPGREQVPALNRLRRSSNKIELALNNPYFSMYPHMQYTDPAVARKALALRQNLNARLQGSHGMELLNNLLATYACSKFSPQDMSNPPKFQFPPLSPLFSSPGLFHQALASAFQPGALPLPRQFAEDLSVSALAPRTSEAVPPPVPKLPKRMPPSPACFKRKAQSQDFPSQCDRERMDSILYCQPTFYPILKDQVEKTQQSLRTADTPKFSISSPIQETGVLVPSLIDGEIIMGFNVWGEKRLCLPHLFRFVLNDVDLKAIDEACTKLQITCTTCTPAQLTLLHSRKILPKAVSSCGLIRKSDAERLTKFIRNRIDSLDKYINSESARDSSVLRLHRSHQTDVDVENNELSVTKSKPLPRSQRDSPIGSDVEATESSGEAQSENTKVDQPEHTSEHRNSPISQGSSTSTEPIPVIHECFGRQLGFIHSHLYTEPSSKCIECRTCHRLFAPDQFVGHTHTVTEVDNLNHWGFDSNNWRCYLRLYTGRRSRPGSTERSTVQELSDDESNRQDSVASVQVHRRLEEFKIKFAQPIRLPASLSAALRTVGLCASIAPIPPALIDPDAHPVPESTGFQSPFTSPKSTVSKEPFTSMLGVPAQSGPTNTSPVPSVMLPQLTLRRLWAPNDGRIRVPPPPKPLVTRDSDAIPKRLQTGPPLLLHSHRVVSQAAAERYDRDFIPNVCLMPPLKPRSIGISGRFGLSSQNRYKKRRPFRRNRNASSGSRSCSSSAHSSGSSSSRTRSASVSSTNSSSCSYERAGKRHCNGLSPLTNTEKPGRRLSSPGSAVENASVVLEDRCKGSRKLSYKLTEKTKPRANSWTARTRMRSLSHTSDSARSDSVISLYDQQLSAAKKRRSRSLTVPRNKCLDANSSSDSRSALPASFRRKSTKPSLMRNENLNVDEPVVNQTHSSRSRKPSYANQQYSFDTQWQDRAMAAAKAAQGVASRTCPGLWSRHFTNLNGSNGGPLNLPNAREPPAASDVNSLRSEHHHSQSRAHMSNTPVLVTSPTKNSLPTAVLALEAIWADLVRHINEYTVAVESRTGAMEARQRLFEQFITMQTCYATHIATLANENQKLLEKLAALEKQQTPAASTPKTPTTPQANQPGFGQDWNRSTNSAKQHVQGYTPSSVPASTPQITSQSTSLSIFPHRSRKESTRMFPDHRGAQGAAKTGSSAGRYIGGPEKEVIPPAPPTKEVSLPIAMSGANQHRFVASPNYTTSSSDDTNQASTTPTASETDGLIADNNNSNRYSDEYLSVVESRASERPRHTSPPYTSTSGNSSQPIRASTDGHQSLNPETSSDDTDSRPVDGSVSFSSTIHRRRSLLPPCEERPRMSLKPHSRLLTRS</sequence>
<dbReference type="GO" id="GO:0005667">
    <property type="term" value="C:transcription regulator complex"/>
    <property type="evidence" value="ECO:0007669"/>
    <property type="project" value="TreeGrafter"/>
</dbReference>
<dbReference type="SMART" id="SM01046">
    <property type="entry name" value="c-SKI_SMAD_bind"/>
    <property type="match status" value="1"/>
</dbReference>
<feature type="region of interest" description="Disordered" evidence="2">
    <location>
        <begin position="1096"/>
        <end position="1207"/>
    </location>
</feature>
<dbReference type="SUPFAM" id="SSF46955">
    <property type="entry name" value="Putative DNA-binding domain"/>
    <property type="match status" value="1"/>
</dbReference>
<feature type="region of interest" description="Disordered" evidence="2">
    <location>
        <begin position="503"/>
        <end position="527"/>
    </location>
</feature>
<feature type="compositionally biased region" description="Polar residues" evidence="2">
    <location>
        <begin position="1113"/>
        <end position="1155"/>
    </location>
</feature>
<dbReference type="InterPro" id="IPR009061">
    <property type="entry name" value="DNA-bd_dom_put_sf"/>
</dbReference>
<feature type="compositionally biased region" description="Polar residues" evidence="2">
    <location>
        <begin position="506"/>
        <end position="516"/>
    </location>
</feature>
<accession>A0A1S8X613</accession>
<feature type="compositionally biased region" description="Polar residues" evidence="2">
    <location>
        <begin position="1224"/>
        <end position="1245"/>
    </location>
</feature>
<dbReference type="GO" id="GO:0046332">
    <property type="term" value="F:SMAD binding"/>
    <property type="evidence" value="ECO:0007669"/>
    <property type="project" value="InterPro"/>
</dbReference>
<dbReference type="EMBL" id="KV891950">
    <property type="protein sequence ID" value="OON21903.1"/>
    <property type="molecule type" value="Genomic_DNA"/>
</dbReference>
<feature type="region of interest" description="Disordered" evidence="2">
    <location>
        <begin position="973"/>
        <end position="1013"/>
    </location>
</feature>
<dbReference type="GO" id="GO:0030514">
    <property type="term" value="P:negative regulation of BMP signaling pathway"/>
    <property type="evidence" value="ECO:0007669"/>
    <property type="project" value="TreeGrafter"/>
</dbReference>
<feature type="region of interest" description="Disordered" evidence="2">
    <location>
        <begin position="1222"/>
        <end position="1355"/>
    </location>
</feature>
<feature type="compositionally biased region" description="Low complexity" evidence="2">
    <location>
        <begin position="973"/>
        <end position="982"/>
    </location>
</feature>
<dbReference type="InterPro" id="IPR010919">
    <property type="entry name" value="SAND-like_dom_sf"/>
</dbReference>
<feature type="compositionally biased region" description="Basic residues" evidence="2">
    <location>
        <begin position="1343"/>
        <end position="1355"/>
    </location>
</feature>
<dbReference type="CDD" id="cd21074">
    <property type="entry name" value="DHD_Ski_Sno_Dac"/>
    <property type="match status" value="1"/>
</dbReference>
<feature type="compositionally biased region" description="Basic and acidic residues" evidence="2">
    <location>
        <begin position="401"/>
        <end position="414"/>
    </location>
</feature>
<feature type="compositionally biased region" description="Basic residues" evidence="2">
    <location>
        <begin position="718"/>
        <end position="729"/>
    </location>
</feature>
<gene>
    <name evidence="4" type="ORF">X801_02197</name>
</gene>
<name>A0A1S8X613_OPIVI</name>
<dbReference type="GO" id="GO:0005737">
    <property type="term" value="C:cytoplasm"/>
    <property type="evidence" value="ECO:0007669"/>
    <property type="project" value="TreeGrafter"/>
</dbReference>
<feature type="compositionally biased region" description="Polar residues" evidence="2">
    <location>
        <begin position="1280"/>
        <end position="1307"/>
    </location>
</feature>
<feature type="compositionally biased region" description="Basic and acidic residues" evidence="2">
    <location>
        <begin position="1163"/>
        <end position="1174"/>
    </location>
</feature>
<dbReference type="Pfam" id="PF02437">
    <property type="entry name" value="Ski_Sno_DHD"/>
    <property type="match status" value="1"/>
</dbReference>
<organism evidence="4 5">
    <name type="scientific">Opisthorchis viverrini</name>
    <name type="common">Southeast Asian liver fluke</name>
    <dbReference type="NCBI Taxonomy" id="6198"/>
    <lineage>
        <taxon>Eukaryota</taxon>
        <taxon>Metazoa</taxon>
        <taxon>Spiralia</taxon>
        <taxon>Lophotrochozoa</taxon>
        <taxon>Platyhelminthes</taxon>
        <taxon>Trematoda</taxon>
        <taxon>Digenea</taxon>
        <taxon>Opisthorchiida</taxon>
        <taxon>Opisthorchiata</taxon>
        <taxon>Opisthorchiidae</taxon>
        <taxon>Opisthorchis</taxon>
    </lineage>
</organism>
<feature type="compositionally biased region" description="Low complexity" evidence="2">
    <location>
        <begin position="880"/>
        <end position="893"/>
    </location>
</feature>
<feature type="region of interest" description="Disordered" evidence="2">
    <location>
        <begin position="862"/>
        <end position="930"/>
    </location>
</feature>
<evidence type="ECO:0000313" key="4">
    <source>
        <dbReference type="EMBL" id="OON21903.1"/>
    </source>
</evidence>
<keyword evidence="5" id="KW-1185">Reference proteome</keyword>
<feature type="region of interest" description="Disordered" evidence="2">
    <location>
        <begin position="706"/>
        <end position="799"/>
    </location>
</feature>
<dbReference type="Gene3D" id="3.10.260.20">
    <property type="entry name" value="Ski"/>
    <property type="match status" value="1"/>
</dbReference>
<dbReference type="Pfam" id="PF08782">
    <property type="entry name" value="c-SKI_SMAD_bind"/>
    <property type="match status" value="1"/>
</dbReference>
<dbReference type="InterPro" id="IPR014890">
    <property type="entry name" value="c-SKI_SMAD4-bd_dom"/>
</dbReference>
<evidence type="ECO:0000313" key="5">
    <source>
        <dbReference type="Proteomes" id="UP000243686"/>
    </source>
</evidence>
<reference evidence="4 5" key="1">
    <citation type="submission" date="2015-03" db="EMBL/GenBank/DDBJ databases">
        <title>Draft genome of the nematode, Opisthorchis viverrini.</title>
        <authorList>
            <person name="Mitreva M."/>
        </authorList>
    </citation>
    <scope>NUCLEOTIDE SEQUENCE [LARGE SCALE GENOMIC DNA]</scope>
    <source>
        <strain evidence="4">Khon Kaen</strain>
    </source>
</reference>
<dbReference type="InterPro" id="IPR023216">
    <property type="entry name" value="Tscrpt_reg_SKI_SnoN"/>
</dbReference>
<dbReference type="InterPro" id="IPR003380">
    <property type="entry name" value="SKI/SNO/DAC"/>
</dbReference>
<feature type="region of interest" description="Disordered" evidence="2">
    <location>
        <begin position="824"/>
        <end position="848"/>
    </location>
</feature>
<comment type="similarity">
    <text evidence="1">Belongs to the SKI family.</text>
</comment>
<dbReference type="PANTHER" id="PTHR10005:SF25">
    <property type="entry name" value="SNO ONCOGENE, ISOFORM B"/>
    <property type="match status" value="1"/>
</dbReference>
<protein>
    <submittedName>
        <fullName evidence="4">C-SKI Smad4 binding domain protein</fullName>
    </submittedName>
</protein>
<dbReference type="GO" id="GO:0005634">
    <property type="term" value="C:nucleus"/>
    <property type="evidence" value="ECO:0007669"/>
    <property type="project" value="TreeGrafter"/>
</dbReference>
<feature type="compositionally biased region" description="Polar residues" evidence="2">
    <location>
        <begin position="826"/>
        <end position="848"/>
    </location>
</feature>
<feature type="compositionally biased region" description="Polar residues" evidence="2">
    <location>
        <begin position="415"/>
        <end position="426"/>
    </location>
</feature>
<dbReference type="GO" id="GO:0000978">
    <property type="term" value="F:RNA polymerase II cis-regulatory region sequence-specific DNA binding"/>
    <property type="evidence" value="ECO:0007669"/>
    <property type="project" value="TreeGrafter"/>
</dbReference>
<feature type="domain" description="c-SKI SMAD4-binding" evidence="3">
    <location>
        <begin position="427"/>
        <end position="545"/>
    </location>
</feature>
<evidence type="ECO:0000256" key="2">
    <source>
        <dbReference type="SAM" id="MobiDB-lite"/>
    </source>
</evidence>
<feature type="compositionally biased region" description="Polar residues" evidence="2">
    <location>
        <begin position="390"/>
        <end position="400"/>
    </location>
</feature>
<feature type="compositionally biased region" description="Low complexity" evidence="2">
    <location>
        <begin position="730"/>
        <end position="766"/>
    </location>
</feature>
<dbReference type="SUPFAM" id="SSF63763">
    <property type="entry name" value="SAND domain-like"/>
    <property type="match status" value="1"/>
</dbReference>
<feature type="region of interest" description="Disordered" evidence="2">
    <location>
        <begin position="360"/>
        <end position="426"/>
    </location>
</feature>
<proteinExistence type="inferred from homology"/>
<evidence type="ECO:0000259" key="3">
    <source>
        <dbReference type="SMART" id="SM01046"/>
    </source>
</evidence>
<dbReference type="InterPro" id="IPR037000">
    <property type="entry name" value="Ski_DNA-bd_sf"/>
</dbReference>
<evidence type="ECO:0000256" key="1">
    <source>
        <dbReference type="ARBA" id="ARBA00009513"/>
    </source>
</evidence>
<dbReference type="Gene3D" id="3.10.390.10">
    <property type="entry name" value="SAND domain-like"/>
    <property type="match status" value="1"/>
</dbReference>
<dbReference type="GO" id="GO:0000981">
    <property type="term" value="F:DNA-binding transcription factor activity, RNA polymerase II-specific"/>
    <property type="evidence" value="ECO:0007669"/>
    <property type="project" value="TreeGrafter"/>
</dbReference>